<reference evidence="11" key="2">
    <citation type="submission" date="2025-08" db="UniProtKB">
        <authorList>
            <consortium name="Ensembl"/>
        </authorList>
    </citation>
    <scope>IDENTIFICATION</scope>
</reference>
<accession>A0A8C3TMZ6</accession>
<keyword evidence="2 10" id="KW-0328">Glycosyltransferase</keyword>
<reference evidence="11" key="3">
    <citation type="submission" date="2025-09" db="UniProtKB">
        <authorList>
            <consortium name="Ensembl"/>
        </authorList>
    </citation>
    <scope>IDENTIFICATION</scope>
</reference>
<dbReference type="PANTHER" id="PTHR10339:SF19">
    <property type="entry name" value="GPI-LINKED NAD(P)(+)--ARGININE ADP-RIBOSYLTRANSFERASE 1"/>
    <property type="match status" value="1"/>
</dbReference>
<evidence type="ECO:0000256" key="6">
    <source>
        <dbReference type="ARBA" id="ARBA00022857"/>
    </source>
</evidence>
<evidence type="ECO:0000256" key="8">
    <source>
        <dbReference type="ARBA" id="ARBA00023157"/>
    </source>
</evidence>
<dbReference type="InterPro" id="IPR050999">
    <property type="entry name" value="ADP-ribosyltransferase_ARG"/>
</dbReference>
<dbReference type="EC" id="2.4.2.31" evidence="10"/>
<evidence type="ECO:0000256" key="10">
    <source>
        <dbReference type="RuleBase" id="RU361228"/>
    </source>
</evidence>
<protein>
    <recommendedName>
        <fullName evidence="10">NAD(P)(+)--arginine ADP-ribosyltransferase</fullName>
        <ecNumber evidence="10">2.4.2.31</ecNumber>
    </recommendedName>
    <alternativeName>
        <fullName evidence="10">Mono(ADP-ribosyl)transferase</fullName>
    </alternativeName>
</protein>
<evidence type="ECO:0000256" key="2">
    <source>
        <dbReference type="ARBA" id="ARBA00022676"/>
    </source>
</evidence>
<dbReference type="GO" id="GO:0005615">
    <property type="term" value="C:extracellular space"/>
    <property type="evidence" value="ECO:0007669"/>
    <property type="project" value="UniProtKB-ARBA"/>
</dbReference>
<keyword evidence="4" id="KW-0548">Nucleotidyltransferase</keyword>
<dbReference type="GO" id="GO:0046677">
    <property type="term" value="P:response to antibiotic"/>
    <property type="evidence" value="ECO:0007669"/>
    <property type="project" value="UniProtKB-ARBA"/>
</dbReference>
<reference evidence="11" key="1">
    <citation type="submission" date="2020-10" db="EMBL/GenBank/DDBJ databases">
        <title>Catharus ustulatus (Swainson's thrush) genome, bCatUst1, primary haplotype v2.</title>
        <authorList>
            <person name="Delmore K."/>
            <person name="Vafadar M."/>
            <person name="Formenti G."/>
            <person name="Chow W."/>
            <person name="Pelan S."/>
            <person name="Howe K."/>
            <person name="Rhie A."/>
            <person name="Mountcastle J."/>
            <person name="Haase B."/>
            <person name="Fedrigo O."/>
            <person name="Jarvis E.D."/>
        </authorList>
    </citation>
    <scope>NUCLEOTIDE SEQUENCE [LARGE SCALE GENOMIC DNA]</scope>
</reference>
<dbReference type="FunFam" id="3.90.176.10:FF:000001">
    <property type="entry name" value="NAD(P)(+)--arginine ADP-ribosyltransferase"/>
    <property type="match status" value="1"/>
</dbReference>
<organism evidence="11 12">
    <name type="scientific">Catharus ustulatus</name>
    <name type="common">Russet-backed thrush</name>
    <name type="synonym">Hylocichla ustulatus</name>
    <dbReference type="NCBI Taxonomy" id="91951"/>
    <lineage>
        <taxon>Eukaryota</taxon>
        <taxon>Metazoa</taxon>
        <taxon>Chordata</taxon>
        <taxon>Craniata</taxon>
        <taxon>Vertebrata</taxon>
        <taxon>Euteleostomi</taxon>
        <taxon>Archelosauria</taxon>
        <taxon>Archosauria</taxon>
        <taxon>Dinosauria</taxon>
        <taxon>Saurischia</taxon>
        <taxon>Theropoda</taxon>
        <taxon>Coelurosauria</taxon>
        <taxon>Aves</taxon>
        <taxon>Neognathae</taxon>
        <taxon>Neoaves</taxon>
        <taxon>Telluraves</taxon>
        <taxon>Australaves</taxon>
        <taxon>Passeriformes</taxon>
        <taxon>Turdidae</taxon>
        <taxon>Catharus</taxon>
    </lineage>
</organism>
<evidence type="ECO:0000256" key="5">
    <source>
        <dbReference type="ARBA" id="ARBA00022729"/>
    </source>
</evidence>
<dbReference type="Gene3D" id="3.90.176.10">
    <property type="entry name" value="Toxin ADP-ribosyltransferase, Chain A, domain 1"/>
    <property type="match status" value="1"/>
</dbReference>
<dbReference type="GO" id="GO:0044194">
    <property type="term" value="C:cytolytic granule"/>
    <property type="evidence" value="ECO:0007669"/>
    <property type="project" value="UniProtKB-ARBA"/>
</dbReference>
<evidence type="ECO:0000256" key="7">
    <source>
        <dbReference type="ARBA" id="ARBA00023027"/>
    </source>
</evidence>
<dbReference type="Proteomes" id="UP000694563">
    <property type="component" value="Chromosome 1"/>
</dbReference>
<dbReference type="AlphaFoldDB" id="A0A8C3TMZ6"/>
<dbReference type="PANTHER" id="PTHR10339">
    <property type="entry name" value="ADP-RIBOSYLTRANSFERASE"/>
    <property type="match status" value="1"/>
</dbReference>
<dbReference type="PRINTS" id="PR00970">
    <property type="entry name" value="RIBTRNSFRASE"/>
</dbReference>
<evidence type="ECO:0000313" key="11">
    <source>
        <dbReference type="Ensembl" id="ENSCUSP00005002174.1"/>
    </source>
</evidence>
<comment type="similarity">
    <text evidence="1 10">Belongs to the Arg-specific ADP-ribosyltransferase family.</text>
</comment>
<evidence type="ECO:0000313" key="12">
    <source>
        <dbReference type="Proteomes" id="UP000694563"/>
    </source>
</evidence>
<dbReference type="GO" id="GO:0003950">
    <property type="term" value="F:NAD+ poly-ADP-ribosyltransferase activity"/>
    <property type="evidence" value="ECO:0007669"/>
    <property type="project" value="TreeGrafter"/>
</dbReference>
<keyword evidence="8" id="KW-1015">Disulfide bond</keyword>
<dbReference type="GO" id="GO:0106274">
    <property type="term" value="F:NAD+-protein-arginine ADP-ribosyltransferase activity"/>
    <property type="evidence" value="ECO:0007669"/>
    <property type="project" value="UniProtKB-EC"/>
</dbReference>
<name>A0A8C3TMZ6_CATUS</name>
<keyword evidence="5" id="KW-0732">Signal</keyword>
<evidence type="ECO:0000256" key="3">
    <source>
        <dbReference type="ARBA" id="ARBA00022679"/>
    </source>
</evidence>
<keyword evidence="3 10" id="KW-0808">Transferase</keyword>
<proteinExistence type="inferred from homology"/>
<dbReference type="SUPFAM" id="SSF56399">
    <property type="entry name" value="ADP-ribosylation"/>
    <property type="match status" value="1"/>
</dbReference>
<dbReference type="Ensembl" id="ENSCUST00005002291.1">
    <property type="protein sequence ID" value="ENSCUSP00005002174.1"/>
    <property type="gene ID" value="ENSCUSG00005001486.1"/>
</dbReference>
<sequence>MGLGCRGEQGGHWETPGLGSACWGAGGSPGWVQTLALLAMAMATAAIQEVPLDMAPKSFDDQYLTCADDMVKRLPELNSTEFGQIAEFAQSWSKASAEWQKRGGSVAPLSQEEAIALMMYTTENIRNDFNKAVEEAGSSSQQYQNKFHFKTLHFLLTRALQKLRDPNKCQDVFRGVRDYQFKVKKGAKVRFGYFASTSPSREVSAQYGTDTMFRVHTCLGADIQKFSNNPSQKEVLIPPFETFEVTDVTEEGSTMNIGLRFTGNFSNYNCEWLRGEVTGGGDMEGSCGSLPRTSPHLWGLLLATVTMAVVTGSP</sequence>
<evidence type="ECO:0000256" key="4">
    <source>
        <dbReference type="ARBA" id="ARBA00022695"/>
    </source>
</evidence>
<dbReference type="InterPro" id="IPR000768">
    <property type="entry name" value="ART"/>
</dbReference>
<evidence type="ECO:0000256" key="1">
    <source>
        <dbReference type="ARBA" id="ARBA00009558"/>
    </source>
</evidence>
<keyword evidence="7 10" id="KW-0520">NAD</keyword>
<dbReference type="Pfam" id="PF01129">
    <property type="entry name" value="ART"/>
    <property type="match status" value="1"/>
</dbReference>
<dbReference type="PROSITE" id="PS51996">
    <property type="entry name" value="TR_MART"/>
    <property type="match status" value="1"/>
</dbReference>
<keyword evidence="12" id="KW-1185">Reference proteome</keyword>
<comment type="catalytic activity">
    <reaction evidence="9 10">
        <text>L-arginyl-[protein] + NAD(+) = N(omega)-(ADP-D-ribosyl)-L-arginyl-[protein] + nicotinamide + H(+)</text>
        <dbReference type="Rhea" id="RHEA:19149"/>
        <dbReference type="Rhea" id="RHEA-COMP:10532"/>
        <dbReference type="Rhea" id="RHEA-COMP:15087"/>
        <dbReference type="ChEBI" id="CHEBI:15378"/>
        <dbReference type="ChEBI" id="CHEBI:17154"/>
        <dbReference type="ChEBI" id="CHEBI:29965"/>
        <dbReference type="ChEBI" id="CHEBI:57540"/>
        <dbReference type="ChEBI" id="CHEBI:142554"/>
        <dbReference type="EC" id="2.4.2.31"/>
    </reaction>
</comment>
<evidence type="ECO:0000256" key="9">
    <source>
        <dbReference type="ARBA" id="ARBA00047597"/>
    </source>
</evidence>
<dbReference type="PROSITE" id="PS01291">
    <property type="entry name" value="ART"/>
    <property type="match status" value="1"/>
</dbReference>
<keyword evidence="6 10" id="KW-0521">NADP</keyword>
<dbReference type="GO" id="GO:0016779">
    <property type="term" value="F:nucleotidyltransferase activity"/>
    <property type="evidence" value="ECO:0007669"/>
    <property type="project" value="UniProtKB-KW"/>
</dbReference>